<dbReference type="OrthoDB" id="6134740at2759"/>
<dbReference type="InterPro" id="IPR000945">
    <property type="entry name" value="DBH-like"/>
</dbReference>
<dbReference type="Pfam" id="PF03712">
    <property type="entry name" value="Cu2_monoox_C"/>
    <property type="match status" value="1"/>
</dbReference>
<evidence type="ECO:0000313" key="4">
    <source>
        <dbReference type="Proteomes" id="UP000507470"/>
    </source>
</evidence>
<dbReference type="InterPro" id="IPR014784">
    <property type="entry name" value="Cu2_ascorb_mOase-like_C"/>
</dbReference>
<keyword evidence="1" id="KW-1015">Disulfide bond</keyword>
<gene>
    <name evidence="3" type="ORF">MCOR_46812</name>
</gene>
<evidence type="ECO:0000259" key="2">
    <source>
        <dbReference type="Pfam" id="PF03712"/>
    </source>
</evidence>
<protein>
    <recommendedName>
        <fullName evidence="2">Copper type II ascorbate-dependent monooxygenase C-terminal domain-containing protein</fullName>
    </recommendedName>
</protein>
<evidence type="ECO:0000313" key="3">
    <source>
        <dbReference type="EMBL" id="CAC5413959.1"/>
    </source>
</evidence>
<dbReference type="GO" id="GO:0004500">
    <property type="term" value="F:dopamine beta-monooxygenase activity"/>
    <property type="evidence" value="ECO:0007669"/>
    <property type="project" value="InterPro"/>
</dbReference>
<keyword evidence="4" id="KW-1185">Reference proteome</keyword>
<dbReference type="InterPro" id="IPR024548">
    <property type="entry name" value="Cu2_monoox_C"/>
</dbReference>
<dbReference type="InterPro" id="IPR008977">
    <property type="entry name" value="PHM/PNGase_F_dom_sf"/>
</dbReference>
<feature type="domain" description="Copper type II ascorbate-dependent monooxygenase C-terminal" evidence="2">
    <location>
        <begin position="6"/>
        <end position="57"/>
    </location>
</feature>
<dbReference type="SUPFAM" id="SSF49742">
    <property type="entry name" value="PHM/PNGase F"/>
    <property type="match status" value="1"/>
</dbReference>
<dbReference type="Gene3D" id="2.60.120.230">
    <property type="match status" value="1"/>
</dbReference>
<proteinExistence type="predicted"/>
<sequence length="225" mass="25764">MKFCISRLSPPIKVMPGDNIATKCTYKSTSRSKTTLFGESTFNEMCFGLLYYYPVKNIAGAWICISFKGLSQCEINSGNIDGCNIYDFFNFDNKASINRYDTIIKNCPLFGAHTYRCMAAEMSIRNDPCMAPDVYDLIMKINNGRYTEVAFHTAMLTHNRCFMFYDLSVERNQQFYNAIVDNCEHWGSCLEQCDTAIDAQMNHACMRPGMYKHFQANAVIKKDIL</sequence>
<reference evidence="3 4" key="1">
    <citation type="submission" date="2020-06" db="EMBL/GenBank/DDBJ databases">
        <authorList>
            <person name="Li R."/>
            <person name="Bekaert M."/>
        </authorList>
    </citation>
    <scope>NUCLEOTIDE SEQUENCE [LARGE SCALE GENOMIC DNA]</scope>
    <source>
        <strain evidence="4">wild</strain>
    </source>
</reference>
<dbReference type="PANTHER" id="PTHR10157:SF23">
    <property type="entry name" value="MOXD1 HOMOLOG 1"/>
    <property type="match status" value="1"/>
</dbReference>
<accession>A0A6J8DZE4</accession>
<dbReference type="PANTHER" id="PTHR10157">
    <property type="entry name" value="DOPAMINE BETA HYDROXYLASE RELATED"/>
    <property type="match status" value="1"/>
</dbReference>
<dbReference type="Proteomes" id="UP000507470">
    <property type="component" value="Unassembled WGS sequence"/>
</dbReference>
<evidence type="ECO:0000256" key="1">
    <source>
        <dbReference type="ARBA" id="ARBA00023157"/>
    </source>
</evidence>
<dbReference type="AlphaFoldDB" id="A0A6J8DZE4"/>
<organism evidence="3 4">
    <name type="scientific">Mytilus coruscus</name>
    <name type="common">Sea mussel</name>
    <dbReference type="NCBI Taxonomy" id="42192"/>
    <lineage>
        <taxon>Eukaryota</taxon>
        <taxon>Metazoa</taxon>
        <taxon>Spiralia</taxon>
        <taxon>Lophotrochozoa</taxon>
        <taxon>Mollusca</taxon>
        <taxon>Bivalvia</taxon>
        <taxon>Autobranchia</taxon>
        <taxon>Pteriomorphia</taxon>
        <taxon>Mytilida</taxon>
        <taxon>Mytiloidea</taxon>
        <taxon>Mytilidae</taxon>
        <taxon>Mytilinae</taxon>
        <taxon>Mytilus</taxon>
    </lineage>
</organism>
<dbReference type="EMBL" id="CACVKT020008277">
    <property type="protein sequence ID" value="CAC5413959.1"/>
    <property type="molecule type" value="Genomic_DNA"/>
</dbReference>
<name>A0A6J8DZE4_MYTCO</name>